<dbReference type="GO" id="GO:0005886">
    <property type="term" value="C:plasma membrane"/>
    <property type="evidence" value="ECO:0007669"/>
    <property type="project" value="UniProtKB-SubCell"/>
</dbReference>
<keyword evidence="3" id="KW-1003">Cell membrane</keyword>
<comment type="subcellular location">
    <subcellularLocation>
        <location evidence="1">Cell membrane</location>
        <topology evidence="1">Multi-pass membrane protein</topology>
    </subcellularLocation>
</comment>
<reference evidence="8 9" key="1">
    <citation type="submission" date="2018-06" db="EMBL/GenBank/DDBJ databases">
        <title>Halonotius sp. F13-13 a new haloarchaeeon isolated from a solar saltern from Isla Cristina, Huelva, Spain.</title>
        <authorList>
            <person name="Duran-Viseras A."/>
            <person name="Sanchez-Porro C."/>
            <person name="Ventosa A."/>
        </authorList>
    </citation>
    <scope>NUCLEOTIDE SEQUENCE [LARGE SCALE GENOMIC DNA]</scope>
    <source>
        <strain evidence="8 9">F13-13</strain>
    </source>
</reference>
<keyword evidence="4 7" id="KW-0812">Transmembrane</keyword>
<comment type="similarity">
    <text evidence="2">Belongs to the UPF0104 family.</text>
</comment>
<accession>A0A3A6PR93</accession>
<feature type="transmembrane region" description="Helical" evidence="7">
    <location>
        <begin position="93"/>
        <end position="113"/>
    </location>
</feature>
<evidence type="ECO:0000256" key="3">
    <source>
        <dbReference type="ARBA" id="ARBA00022475"/>
    </source>
</evidence>
<feature type="transmembrane region" description="Helical" evidence="7">
    <location>
        <begin position="285"/>
        <end position="307"/>
    </location>
</feature>
<comment type="caution">
    <text evidence="8">The sequence shown here is derived from an EMBL/GenBank/DDBJ whole genome shotgun (WGS) entry which is preliminary data.</text>
</comment>
<evidence type="ECO:0000313" key="8">
    <source>
        <dbReference type="EMBL" id="RJX41980.1"/>
    </source>
</evidence>
<proteinExistence type="inferred from homology"/>
<protein>
    <submittedName>
        <fullName evidence="8">TIGR00374 family protein</fullName>
    </submittedName>
</protein>
<dbReference type="Proteomes" id="UP000276588">
    <property type="component" value="Unassembled WGS sequence"/>
</dbReference>
<name>A0A3A6PR93_9EURY</name>
<dbReference type="NCBIfam" id="TIGR00374">
    <property type="entry name" value="flippase-like domain"/>
    <property type="match status" value="1"/>
</dbReference>
<dbReference type="AlphaFoldDB" id="A0A3A6PR93"/>
<dbReference type="InterPro" id="IPR022791">
    <property type="entry name" value="L-PG_synthase/AglD"/>
</dbReference>
<evidence type="ECO:0000256" key="1">
    <source>
        <dbReference type="ARBA" id="ARBA00004651"/>
    </source>
</evidence>
<evidence type="ECO:0000256" key="4">
    <source>
        <dbReference type="ARBA" id="ARBA00022692"/>
    </source>
</evidence>
<evidence type="ECO:0000256" key="6">
    <source>
        <dbReference type="ARBA" id="ARBA00023136"/>
    </source>
</evidence>
<dbReference type="PANTHER" id="PTHR39087:SF2">
    <property type="entry name" value="UPF0104 MEMBRANE PROTEIN MJ1595"/>
    <property type="match status" value="1"/>
</dbReference>
<dbReference type="Pfam" id="PF03706">
    <property type="entry name" value="LPG_synthase_TM"/>
    <property type="match status" value="1"/>
</dbReference>
<keyword evidence="5 7" id="KW-1133">Transmembrane helix</keyword>
<gene>
    <name evidence="8" type="ORF">DM826_09985</name>
</gene>
<keyword evidence="9" id="KW-1185">Reference proteome</keyword>
<keyword evidence="6 7" id="KW-0472">Membrane</keyword>
<feature type="transmembrane region" description="Helical" evidence="7">
    <location>
        <begin position="313"/>
        <end position="332"/>
    </location>
</feature>
<evidence type="ECO:0000256" key="2">
    <source>
        <dbReference type="ARBA" id="ARBA00011061"/>
    </source>
</evidence>
<evidence type="ECO:0000313" key="9">
    <source>
        <dbReference type="Proteomes" id="UP000276588"/>
    </source>
</evidence>
<sequence>MRKGRRELSEGRTFVHQVIHRFALGDKSVCSRIASSHVSDRCVDCRPARRHGMARDRLRTTLAGFLLAAAVIAVLAWLVGIDDVVQSLQQADRSGVATVAALIVGWVACWGLGMRAALRSYDAAVSPWTGLLLSAGAGFANNVTPFGNAGGEPLTTLLVAERTSVPYERGLAAMAAVDAVNIVSSVSFALVGLTWLAVAGSLAGQLTVAAAAVAAAVVVGSGAAVGLWRRRRGITTRLIDGLTQLLGWLAAVVPRLSAPDRATVAGRVAGFVDDLEHIAADRRTLLAVLGYSVGGWLCQLLALWAAFAAIGTPISVVAAFVALPLASVALALPLPGGAGGIESALVAVLVGTPLTTVSPATAVAGVVLFRGFAYWLPTTLGGLVFAESAVGWYRQSRR</sequence>
<feature type="transmembrane region" description="Helical" evidence="7">
    <location>
        <begin position="60"/>
        <end position="81"/>
    </location>
</feature>
<feature type="transmembrane region" description="Helical" evidence="7">
    <location>
        <begin position="202"/>
        <end position="228"/>
    </location>
</feature>
<dbReference type="EMBL" id="QKNY01000018">
    <property type="protein sequence ID" value="RJX41980.1"/>
    <property type="molecule type" value="Genomic_DNA"/>
</dbReference>
<feature type="transmembrane region" description="Helical" evidence="7">
    <location>
        <begin position="374"/>
        <end position="393"/>
    </location>
</feature>
<feature type="transmembrane region" description="Helical" evidence="7">
    <location>
        <begin position="344"/>
        <end position="368"/>
    </location>
</feature>
<evidence type="ECO:0000256" key="5">
    <source>
        <dbReference type="ARBA" id="ARBA00022989"/>
    </source>
</evidence>
<feature type="transmembrane region" description="Helical" evidence="7">
    <location>
        <begin position="171"/>
        <end position="196"/>
    </location>
</feature>
<organism evidence="8 9">
    <name type="scientific">Halonotius aquaticus</name>
    <dbReference type="NCBI Taxonomy" id="2216978"/>
    <lineage>
        <taxon>Archaea</taxon>
        <taxon>Methanobacteriati</taxon>
        <taxon>Methanobacteriota</taxon>
        <taxon>Stenosarchaea group</taxon>
        <taxon>Halobacteria</taxon>
        <taxon>Halobacteriales</taxon>
        <taxon>Haloferacaceae</taxon>
        <taxon>Halonotius</taxon>
    </lineage>
</organism>
<evidence type="ECO:0000256" key="7">
    <source>
        <dbReference type="SAM" id="Phobius"/>
    </source>
</evidence>
<dbReference type="PANTHER" id="PTHR39087">
    <property type="entry name" value="UPF0104 MEMBRANE PROTEIN MJ1595"/>
    <property type="match status" value="1"/>
</dbReference>